<dbReference type="AlphaFoldDB" id="A0A917B4Y3"/>
<keyword evidence="2" id="KW-1133">Transmembrane helix</keyword>
<dbReference type="Pfam" id="PF11361">
    <property type="entry name" value="DUF3159"/>
    <property type="match status" value="1"/>
</dbReference>
<sequence length="276" mass="29338">MTDSSPSQPVPEPEHDREPERNRPKYGERIPGGASAAVHPEPADDRAPSTFSEAFAAAARRSGIGQVAPGETPTANSLLRAMGGIRGLIESILPGLAFLVLYTFTKDLTLSVVAPLILGAIFFIVRLVSRSAVMPAIIGVVLLGISAGLSLITGKAEDNFIPGMVINAISFVVLLVSIIARWPLIGVIVGLLTGDAVGWRTDRAKFRVVLVATWCWVGLFALRLAVELSLYLAALPEALASAKLLLGVPLYAGMLWVTWLLVRAAFGHQKVAAEEK</sequence>
<evidence type="ECO:0000313" key="4">
    <source>
        <dbReference type="Proteomes" id="UP000598775"/>
    </source>
</evidence>
<dbReference type="EMBL" id="BMGP01000003">
    <property type="protein sequence ID" value="GGF23971.1"/>
    <property type="molecule type" value="Genomic_DNA"/>
</dbReference>
<evidence type="ECO:0008006" key="5">
    <source>
        <dbReference type="Google" id="ProtNLM"/>
    </source>
</evidence>
<feature type="transmembrane region" description="Helical" evidence="2">
    <location>
        <begin position="83"/>
        <end position="102"/>
    </location>
</feature>
<keyword evidence="4" id="KW-1185">Reference proteome</keyword>
<organism evidence="3 4">
    <name type="scientific">Subtercola lobariae</name>
    <dbReference type="NCBI Taxonomy" id="1588641"/>
    <lineage>
        <taxon>Bacteria</taxon>
        <taxon>Bacillati</taxon>
        <taxon>Actinomycetota</taxon>
        <taxon>Actinomycetes</taxon>
        <taxon>Micrococcales</taxon>
        <taxon>Microbacteriaceae</taxon>
        <taxon>Subtercola</taxon>
    </lineage>
</organism>
<feature type="transmembrane region" description="Helical" evidence="2">
    <location>
        <begin position="108"/>
        <end position="125"/>
    </location>
</feature>
<feature type="region of interest" description="Disordered" evidence="1">
    <location>
        <begin position="1"/>
        <end position="48"/>
    </location>
</feature>
<feature type="compositionally biased region" description="Basic and acidic residues" evidence="1">
    <location>
        <begin position="12"/>
        <end position="28"/>
    </location>
</feature>
<dbReference type="RefSeq" id="WP_188676808.1">
    <property type="nucleotide sequence ID" value="NZ_BMGP01000003.1"/>
</dbReference>
<gene>
    <name evidence="3" type="ORF">GCM10011399_16900</name>
</gene>
<reference evidence="3 4" key="1">
    <citation type="journal article" date="2014" name="Int. J. Syst. Evol. Microbiol.">
        <title>Complete genome sequence of Corynebacterium casei LMG S-19264T (=DSM 44701T), isolated from a smear-ripened cheese.</title>
        <authorList>
            <consortium name="US DOE Joint Genome Institute (JGI-PGF)"/>
            <person name="Walter F."/>
            <person name="Albersmeier A."/>
            <person name="Kalinowski J."/>
            <person name="Ruckert C."/>
        </authorList>
    </citation>
    <scope>NUCLEOTIDE SEQUENCE [LARGE SCALE GENOMIC DNA]</scope>
    <source>
        <strain evidence="3 4">CGMCC 1.12976</strain>
    </source>
</reference>
<name>A0A917B4Y3_9MICO</name>
<protein>
    <recommendedName>
        <fullName evidence="5">DUF3159 domain-containing protein</fullName>
    </recommendedName>
</protein>
<comment type="caution">
    <text evidence="3">The sequence shown here is derived from an EMBL/GenBank/DDBJ whole genome shotgun (WGS) entry which is preliminary data.</text>
</comment>
<keyword evidence="2" id="KW-0472">Membrane</keyword>
<feature type="transmembrane region" description="Helical" evidence="2">
    <location>
        <begin position="132"/>
        <end position="152"/>
    </location>
</feature>
<feature type="transmembrane region" description="Helical" evidence="2">
    <location>
        <begin position="164"/>
        <end position="194"/>
    </location>
</feature>
<evidence type="ECO:0000256" key="1">
    <source>
        <dbReference type="SAM" id="MobiDB-lite"/>
    </source>
</evidence>
<evidence type="ECO:0000256" key="2">
    <source>
        <dbReference type="SAM" id="Phobius"/>
    </source>
</evidence>
<keyword evidence="2" id="KW-0812">Transmembrane</keyword>
<evidence type="ECO:0000313" key="3">
    <source>
        <dbReference type="EMBL" id="GGF23971.1"/>
    </source>
</evidence>
<feature type="transmembrane region" description="Helical" evidence="2">
    <location>
        <begin position="206"/>
        <end position="226"/>
    </location>
</feature>
<feature type="transmembrane region" description="Helical" evidence="2">
    <location>
        <begin position="246"/>
        <end position="266"/>
    </location>
</feature>
<dbReference type="InterPro" id="IPR016566">
    <property type="entry name" value="UCP010219"/>
</dbReference>
<accession>A0A917B4Y3</accession>
<dbReference type="Proteomes" id="UP000598775">
    <property type="component" value="Unassembled WGS sequence"/>
</dbReference>
<proteinExistence type="predicted"/>